<dbReference type="Gene3D" id="1.10.287.130">
    <property type="match status" value="1"/>
</dbReference>
<feature type="domain" description="HAMP" evidence="17">
    <location>
        <begin position="215"/>
        <end position="267"/>
    </location>
</feature>
<evidence type="ECO:0000313" key="19">
    <source>
        <dbReference type="Proteomes" id="UP000277236"/>
    </source>
</evidence>
<dbReference type="EMBL" id="RBRE01000102">
    <property type="protein sequence ID" value="RMQ40120.1"/>
    <property type="molecule type" value="Genomic_DNA"/>
</dbReference>
<keyword evidence="9" id="KW-0547">Nucleotide-binding</keyword>
<dbReference type="SUPFAM" id="SSF158472">
    <property type="entry name" value="HAMP domain-like"/>
    <property type="match status" value="1"/>
</dbReference>
<evidence type="ECO:0000313" key="18">
    <source>
        <dbReference type="EMBL" id="RMQ40120.1"/>
    </source>
</evidence>
<dbReference type="PRINTS" id="PR00344">
    <property type="entry name" value="BCTRLSENSOR"/>
</dbReference>
<accession>A0A3M4LF63</accession>
<keyword evidence="14 15" id="KW-0472">Membrane</keyword>
<evidence type="ECO:0000256" key="11">
    <source>
        <dbReference type="ARBA" id="ARBA00022840"/>
    </source>
</evidence>
<dbReference type="InterPro" id="IPR003661">
    <property type="entry name" value="HisK_dim/P_dom"/>
</dbReference>
<evidence type="ECO:0000256" key="14">
    <source>
        <dbReference type="ARBA" id="ARBA00023136"/>
    </source>
</evidence>
<evidence type="ECO:0000256" key="7">
    <source>
        <dbReference type="ARBA" id="ARBA00022679"/>
    </source>
</evidence>
<keyword evidence="8 15" id="KW-0812">Transmembrane</keyword>
<dbReference type="InterPro" id="IPR050980">
    <property type="entry name" value="2C_sensor_his_kinase"/>
</dbReference>
<keyword evidence="11" id="KW-0067">ATP-binding</keyword>
<dbReference type="Gene3D" id="3.30.565.10">
    <property type="entry name" value="Histidine kinase-like ATPase, C-terminal domain"/>
    <property type="match status" value="1"/>
</dbReference>
<evidence type="ECO:0000256" key="4">
    <source>
        <dbReference type="ARBA" id="ARBA00022475"/>
    </source>
</evidence>
<evidence type="ECO:0000259" key="17">
    <source>
        <dbReference type="PROSITE" id="PS50885"/>
    </source>
</evidence>
<keyword evidence="4" id="KW-1003">Cell membrane</keyword>
<evidence type="ECO:0000256" key="8">
    <source>
        <dbReference type="ARBA" id="ARBA00022692"/>
    </source>
</evidence>
<dbReference type="EC" id="2.7.13.3" evidence="3"/>
<dbReference type="SMART" id="SM00388">
    <property type="entry name" value="HisKA"/>
    <property type="match status" value="1"/>
</dbReference>
<evidence type="ECO:0000256" key="2">
    <source>
        <dbReference type="ARBA" id="ARBA00004429"/>
    </source>
</evidence>
<dbReference type="PANTHER" id="PTHR44936">
    <property type="entry name" value="SENSOR PROTEIN CREC"/>
    <property type="match status" value="1"/>
</dbReference>
<dbReference type="Pfam" id="PF00672">
    <property type="entry name" value="HAMP"/>
    <property type="match status" value="1"/>
</dbReference>
<dbReference type="Gene3D" id="1.10.8.500">
    <property type="entry name" value="HAMP domain in histidine kinase"/>
    <property type="match status" value="1"/>
</dbReference>
<dbReference type="InterPro" id="IPR005467">
    <property type="entry name" value="His_kinase_dom"/>
</dbReference>
<dbReference type="CDD" id="cd06225">
    <property type="entry name" value="HAMP"/>
    <property type="match status" value="1"/>
</dbReference>
<evidence type="ECO:0000256" key="10">
    <source>
        <dbReference type="ARBA" id="ARBA00022777"/>
    </source>
</evidence>
<dbReference type="GO" id="GO:0005886">
    <property type="term" value="C:plasma membrane"/>
    <property type="evidence" value="ECO:0007669"/>
    <property type="project" value="UniProtKB-SubCell"/>
</dbReference>
<comment type="subcellular location">
    <subcellularLocation>
        <location evidence="2">Cell inner membrane</location>
        <topology evidence="2">Multi-pass membrane protein</topology>
    </subcellularLocation>
</comment>
<dbReference type="PROSITE" id="PS50885">
    <property type="entry name" value="HAMP"/>
    <property type="match status" value="1"/>
</dbReference>
<dbReference type="GO" id="GO:0000155">
    <property type="term" value="F:phosphorelay sensor kinase activity"/>
    <property type="evidence" value="ECO:0007669"/>
    <property type="project" value="InterPro"/>
</dbReference>
<feature type="transmembrane region" description="Helical" evidence="15">
    <location>
        <begin position="194"/>
        <end position="214"/>
    </location>
</feature>
<dbReference type="InterPro" id="IPR003660">
    <property type="entry name" value="HAMP_dom"/>
</dbReference>
<protein>
    <recommendedName>
        <fullName evidence="3">histidine kinase</fullName>
        <ecNumber evidence="3">2.7.13.3</ecNumber>
    </recommendedName>
</protein>
<dbReference type="SMART" id="SM00304">
    <property type="entry name" value="HAMP"/>
    <property type="match status" value="1"/>
</dbReference>
<organism evidence="18 19">
    <name type="scientific">Pseudomonas cichorii</name>
    <dbReference type="NCBI Taxonomy" id="36746"/>
    <lineage>
        <taxon>Bacteria</taxon>
        <taxon>Pseudomonadati</taxon>
        <taxon>Pseudomonadota</taxon>
        <taxon>Gammaproteobacteria</taxon>
        <taxon>Pseudomonadales</taxon>
        <taxon>Pseudomonadaceae</taxon>
        <taxon>Pseudomonas</taxon>
    </lineage>
</organism>
<dbReference type="InterPro" id="IPR003594">
    <property type="entry name" value="HATPase_dom"/>
</dbReference>
<evidence type="ECO:0000256" key="6">
    <source>
        <dbReference type="ARBA" id="ARBA00022553"/>
    </source>
</evidence>
<dbReference type="Pfam" id="PF00512">
    <property type="entry name" value="HisKA"/>
    <property type="match status" value="1"/>
</dbReference>
<comment type="catalytic activity">
    <reaction evidence="1">
        <text>ATP + protein L-histidine = ADP + protein N-phospho-L-histidine.</text>
        <dbReference type="EC" id="2.7.13.3"/>
    </reaction>
</comment>
<keyword evidence="10 18" id="KW-0418">Kinase</keyword>
<dbReference type="AlphaFoldDB" id="A0A3M4LF63"/>
<evidence type="ECO:0000256" key="9">
    <source>
        <dbReference type="ARBA" id="ARBA00022741"/>
    </source>
</evidence>
<keyword evidence="6" id="KW-0597">Phosphoprotein</keyword>
<dbReference type="Pfam" id="PF02518">
    <property type="entry name" value="HATPase_c"/>
    <property type="match status" value="1"/>
</dbReference>
<proteinExistence type="predicted"/>
<dbReference type="GO" id="GO:0005524">
    <property type="term" value="F:ATP binding"/>
    <property type="evidence" value="ECO:0007669"/>
    <property type="project" value="UniProtKB-KW"/>
</dbReference>
<evidence type="ECO:0000256" key="15">
    <source>
        <dbReference type="SAM" id="Phobius"/>
    </source>
</evidence>
<reference evidence="18 19" key="1">
    <citation type="submission" date="2018-08" db="EMBL/GenBank/DDBJ databases">
        <title>Recombination of ecologically and evolutionarily significant loci maintains genetic cohesion in the Pseudomonas syringae species complex.</title>
        <authorList>
            <person name="Dillon M."/>
            <person name="Thakur S."/>
            <person name="Almeida R.N.D."/>
            <person name="Weir B.S."/>
            <person name="Guttman D.S."/>
        </authorList>
    </citation>
    <scope>NUCLEOTIDE SEQUENCE [LARGE SCALE GENOMIC DNA]</scope>
    <source>
        <strain evidence="18 19">ICMP 3353</strain>
    </source>
</reference>
<evidence type="ECO:0000256" key="5">
    <source>
        <dbReference type="ARBA" id="ARBA00022519"/>
    </source>
</evidence>
<dbReference type="PROSITE" id="PS50109">
    <property type="entry name" value="HIS_KIN"/>
    <property type="match status" value="1"/>
</dbReference>
<evidence type="ECO:0000256" key="3">
    <source>
        <dbReference type="ARBA" id="ARBA00012438"/>
    </source>
</evidence>
<dbReference type="CDD" id="cd00075">
    <property type="entry name" value="HATPase"/>
    <property type="match status" value="1"/>
</dbReference>
<dbReference type="SMART" id="SM00387">
    <property type="entry name" value="HATPase_c"/>
    <property type="match status" value="1"/>
</dbReference>
<dbReference type="Proteomes" id="UP000277236">
    <property type="component" value="Unassembled WGS sequence"/>
</dbReference>
<evidence type="ECO:0000256" key="13">
    <source>
        <dbReference type="ARBA" id="ARBA00023012"/>
    </source>
</evidence>
<name>A0A3M4LF63_PSECI</name>
<keyword evidence="5" id="KW-0997">Cell inner membrane</keyword>
<evidence type="ECO:0000259" key="16">
    <source>
        <dbReference type="PROSITE" id="PS50109"/>
    </source>
</evidence>
<feature type="domain" description="Histidine kinase" evidence="16">
    <location>
        <begin position="275"/>
        <end position="476"/>
    </location>
</feature>
<keyword evidence="12 15" id="KW-1133">Transmembrane helix</keyword>
<dbReference type="InterPro" id="IPR036890">
    <property type="entry name" value="HATPase_C_sf"/>
</dbReference>
<dbReference type="PANTHER" id="PTHR44936:SF5">
    <property type="entry name" value="SENSOR HISTIDINE KINASE ENVZ"/>
    <property type="match status" value="1"/>
</dbReference>
<gene>
    <name evidence="18" type="ORF">ALQ04_05172</name>
</gene>
<dbReference type="SUPFAM" id="SSF55874">
    <property type="entry name" value="ATPase domain of HSP90 chaperone/DNA topoisomerase II/histidine kinase"/>
    <property type="match status" value="1"/>
</dbReference>
<dbReference type="InterPro" id="IPR004358">
    <property type="entry name" value="Sig_transdc_His_kin-like_C"/>
</dbReference>
<dbReference type="SUPFAM" id="SSF47384">
    <property type="entry name" value="Homodimeric domain of signal transducing histidine kinase"/>
    <property type="match status" value="1"/>
</dbReference>
<keyword evidence="13" id="KW-0902">Two-component regulatory system</keyword>
<evidence type="ECO:0000256" key="1">
    <source>
        <dbReference type="ARBA" id="ARBA00000085"/>
    </source>
</evidence>
<sequence>MAAHYLGRRLPAGHRCHSARHMKLLRRLWPRRMAHQLGVLLLLALLASNAIAMLYLQRTGALIHPLSRTLAIERLITAYHVAQGLSAEDASRLLASMQTPDAHFWVASRAIADSHDMRPEEQRLLGELSKRITLPANTRIGMQLERISGGPAREHVFVAAGWAPLRLRTSIDLPNGQQLNAIQHPAGGYEWGRMLAYTLPVTTIPVLLIVIFFMRRVVQPVKTLAQATERVSRGEWISPLPLSGPQEARDLTRAFNVMQERIARHVEGRTRMLAAISHDLNTPITELRLQMELLEEGPERDDMLDSLDELRAMVRETLNFVRGDAVQEATLRISLTALLDDLARRYQSMGQPIGWEPGPQVYCTCRPLALKRALTNLIDNALRHAGDATVSLAVEDDTEIRLEILDHGPGIEQDWLTQVFEPFVQLSHTGTDNIQGGLGLGLAIARSCIQAHGGELTLENRPPAGLCAVVKLPLVRE</sequence>
<comment type="caution">
    <text evidence="18">The sequence shown here is derived from an EMBL/GenBank/DDBJ whole genome shotgun (WGS) entry which is preliminary data.</text>
</comment>
<dbReference type="CDD" id="cd00082">
    <property type="entry name" value="HisKA"/>
    <property type="match status" value="1"/>
</dbReference>
<keyword evidence="7" id="KW-0808">Transferase</keyword>
<evidence type="ECO:0000256" key="12">
    <source>
        <dbReference type="ARBA" id="ARBA00022989"/>
    </source>
</evidence>
<dbReference type="InterPro" id="IPR036097">
    <property type="entry name" value="HisK_dim/P_sf"/>
</dbReference>